<name>A0AAE1ZB63_SCHME</name>
<reference evidence="2" key="1">
    <citation type="submission" date="2022-04" db="EMBL/GenBank/DDBJ databases">
        <authorList>
            <person name="Xu L."/>
            <person name="Lv Z."/>
        </authorList>
    </citation>
    <scope>NUCLEOTIDE SEQUENCE</scope>
    <source>
        <strain evidence="2">LV_2022a</strain>
    </source>
</reference>
<dbReference type="Pfam" id="PF00582">
    <property type="entry name" value="Usp"/>
    <property type="match status" value="1"/>
</dbReference>
<feature type="domain" description="UspA" evidence="1">
    <location>
        <begin position="9"/>
        <end position="47"/>
    </location>
</feature>
<dbReference type="SUPFAM" id="SSF52402">
    <property type="entry name" value="Adenine nucleotide alpha hydrolases-like"/>
    <property type="match status" value="1"/>
</dbReference>
<dbReference type="Proteomes" id="UP001292079">
    <property type="component" value="Unassembled WGS sequence"/>
</dbReference>
<dbReference type="InterPro" id="IPR006016">
    <property type="entry name" value="UspA"/>
</dbReference>
<protein>
    <recommendedName>
        <fullName evidence="1">UspA domain-containing protein</fullName>
    </recommendedName>
</protein>
<gene>
    <name evidence="2" type="ORF">MN116_006093</name>
</gene>
<dbReference type="EMBL" id="JALJAT010000004">
    <property type="protein sequence ID" value="KAK4470550.1"/>
    <property type="molecule type" value="Genomic_DNA"/>
</dbReference>
<evidence type="ECO:0000259" key="1">
    <source>
        <dbReference type="Pfam" id="PF00582"/>
    </source>
</evidence>
<accession>A0AAE1ZB63</accession>
<organism evidence="2 3">
    <name type="scientific">Schistosoma mekongi</name>
    <name type="common">Parasitic worm</name>
    <dbReference type="NCBI Taxonomy" id="38744"/>
    <lineage>
        <taxon>Eukaryota</taxon>
        <taxon>Metazoa</taxon>
        <taxon>Spiralia</taxon>
        <taxon>Lophotrochozoa</taxon>
        <taxon>Platyhelminthes</taxon>
        <taxon>Trematoda</taxon>
        <taxon>Digenea</taxon>
        <taxon>Strigeidida</taxon>
        <taxon>Schistosomatoidea</taxon>
        <taxon>Schistosomatidae</taxon>
        <taxon>Schistosoma</taxon>
    </lineage>
</organism>
<dbReference type="AlphaFoldDB" id="A0AAE1ZB63"/>
<evidence type="ECO:0000313" key="2">
    <source>
        <dbReference type="EMBL" id="KAK4470550.1"/>
    </source>
</evidence>
<dbReference type="Gene3D" id="3.40.50.620">
    <property type="entry name" value="HUPs"/>
    <property type="match status" value="1"/>
</dbReference>
<reference evidence="2" key="2">
    <citation type="journal article" date="2023" name="Infect Dis Poverty">
        <title>Chromosome-scale genome of the human blood fluke Schistosoma mekongi and its implications for public health.</title>
        <authorList>
            <person name="Zhou M."/>
            <person name="Xu L."/>
            <person name="Xu D."/>
            <person name="Chen W."/>
            <person name="Khan J."/>
            <person name="Hu Y."/>
            <person name="Huang H."/>
            <person name="Wei H."/>
            <person name="Zhang Y."/>
            <person name="Chusongsang P."/>
            <person name="Tanasarnprasert K."/>
            <person name="Hu X."/>
            <person name="Limpanont Y."/>
            <person name="Lv Z."/>
        </authorList>
    </citation>
    <scope>NUCLEOTIDE SEQUENCE</scope>
    <source>
        <strain evidence="2">LV_2022a</strain>
    </source>
</reference>
<keyword evidence="3" id="KW-1185">Reference proteome</keyword>
<proteinExistence type="predicted"/>
<dbReference type="InterPro" id="IPR014729">
    <property type="entry name" value="Rossmann-like_a/b/a_fold"/>
</dbReference>
<evidence type="ECO:0000313" key="3">
    <source>
        <dbReference type="Proteomes" id="UP001292079"/>
    </source>
</evidence>
<comment type="caution">
    <text evidence="2">The sequence shown here is derived from an EMBL/GenBank/DDBJ whole genome shotgun (WGS) entry which is preliminary data.</text>
</comment>
<sequence>MVSEGGCSRVILIPIDGSDHCDRAFRWYLENMKRDTDCIKFVHVVEPIYNTPPFGITTDPYPIPDMTQIMEGSIKSVLYKLDCDWQVESRTSVSSYLGLIGWMHLHPNVDVHTGLGTQSFSCRTPPSSGERGGVLHETD</sequence>